<name>A0A099L336_COLPS</name>
<evidence type="ECO:0000259" key="2">
    <source>
        <dbReference type="Pfam" id="PF02129"/>
    </source>
</evidence>
<protein>
    <submittedName>
        <fullName evidence="4">Hydrolase CocE/NonD family protein</fullName>
    </submittedName>
</protein>
<dbReference type="NCBIfam" id="TIGR00976">
    <property type="entry name" value="CocE_NonD"/>
    <property type="match status" value="1"/>
</dbReference>
<dbReference type="Gene3D" id="1.10.3020.10">
    <property type="entry name" value="alpha-amino acid ester hydrolase ( Helical cap domain)"/>
    <property type="match status" value="1"/>
</dbReference>
<dbReference type="PATRIC" id="fig|28229.3.peg.486"/>
<dbReference type="Gene3D" id="2.60.120.260">
    <property type="entry name" value="Galactose-binding domain-like"/>
    <property type="match status" value="1"/>
</dbReference>
<evidence type="ECO:0000256" key="1">
    <source>
        <dbReference type="ARBA" id="ARBA00022801"/>
    </source>
</evidence>
<reference evidence="4 5" key="1">
    <citation type="submission" date="2014-08" db="EMBL/GenBank/DDBJ databases">
        <title>Genomic and Phenotypic Diversity of Colwellia psychrerythraea strains from Disparate Marine Basins.</title>
        <authorList>
            <person name="Techtmann S.M."/>
            <person name="Stelling S.C."/>
            <person name="Utturkar S.M."/>
            <person name="Alshibli N."/>
            <person name="Harris A."/>
            <person name="Brown S.D."/>
            <person name="Hazen T.C."/>
        </authorList>
    </citation>
    <scope>NUCLEOTIDE SEQUENCE [LARGE SCALE GENOMIC DNA]</scope>
    <source>
        <strain evidence="4 5">GAB14E</strain>
    </source>
</reference>
<comment type="caution">
    <text evidence="4">The sequence shown here is derived from an EMBL/GenBank/DDBJ whole genome shotgun (WGS) entry which is preliminary data.</text>
</comment>
<dbReference type="InterPro" id="IPR000383">
    <property type="entry name" value="Xaa-Pro-like_dom"/>
</dbReference>
<organism evidence="4 5">
    <name type="scientific">Colwellia psychrerythraea</name>
    <name type="common">Vibrio psychroerythus</name>
    <dbReference type="NCBI Taxonomy" id="28229"/>
    <lineage>
        <taxon>Bacteria</taxon>
        <taxon>Pseudomonadati</taxon>
        <taxon>Pseudomonadota</taxon>
        <taxon>Gammaproteobacteria</taxon>
        <taxon>Alteromonadales</taxon>
        <taxon>Colwelliaceae</taxon>
        <taxon>Colwellia</taxon>
    </lineage>
</organism>
<feature type="domain" description="Xaa-Pro dipeptidyl-peptidase C-terminal" evidence="3">
    <location>
        <begin position="559"/>
        <end position="755"/>
    </location>
</feature>
<dbReference type="InterPro" id="IPR005674">
    <property type="entry name" value="CocE/Ser_esterase"/>
</dbReference>
<accession>A0A099L336</accession>
<dbReference type="InterPro" id="IPR013736">
    <property type="entry name" value="Xaa-Pro_dipept_C"/>
</dbReference>
<dbReference type="Pfam" id="PF08530">
    <property type="entry name" value="PepX_C"/>
    <property type="match status" value="1"/>
</dbReference>
<dbReference type="AlphaFoldDB" id="A0A099L336"/>
<dbReference type="Pfam" id="PF02129">
    <property type="entry name" value="Peptidase_S15"/>
    <property type="match status" value="1"/>
</dbReference>
<dbReference type="SUPFAM" id="SSF49785">
    <property type="entry name" value="Galactose-binding domain-like"/>
    <property type="match status" value="1"/>
</dbReference>
<evidence type="ECO:0000313" key="5">
    <source>
        <dbReference type="Proteomes" id="UP000029868"/>
    </source>
</evidence>
<dbReference type="Proteomes" id="UP000029868">
    <property type="component" value="Unassembled WGS sequence"/>
</dbReference>
<dbReference type="GO" id="GO:0008239">
    <property type="term" value="F:dipeptidyl-peptidase activity"/>
    <property type="evidence" value="ECO:0007669"/>
    <property type="project" value="InterPro"/>
</dbReference>
<proteinExistence type="predicted"/>
<dbReference type="Gene3D" id="3.40.50.1820">
    <property type="entry name" value="alpha/beta hydrolase"/>
    <property type="match status" value="1"/>
</dbReference>
<dbReference type="SUPFAM" id="SSF53474">
    <property type="entry name" value="alpha/beta-Hydrolases"/>
    <property type="match status" value="1"/>
</dbReference>
<dbReference type="EMBL" id="JQEC01000004">
    <property type="protein sequence ID" value="KGJ96860.1"/>
    <property type="molecule type" value="Genomic_DNA"/>
</dbReference>
<keyword evidence="1 4" id="KW-0378">Hydrolase</keyword>
<sequence length="789" mass="89441">MNKAQQKIEYATPPLFRYLSIVILLTFLFALPKAQAEEGIETTAIKKTFMTPLLLSQVNISNSADTLTLLNKKQFHQQLLLLAKQLSAATINQQSMFNKIALLSILTKHKTLLETVAEHKNAISYSHYALHSKTQLKLEQLVAEKSELNPFIKTLTNDFSQSLVLMDDEALFQKTSALNWSVLRAQDYVHNVFERYQNLAELNVKQAVDLIVNAHLYHVLSKVLPVSDKLLAIENNKRYDIQADTLITTPDGIELSATIVRKKNTKGKLPTALQFTIYADESAHIKTATHAAAHGYVGIVANSRGKRSSTNEISPWEFDGEDARRVIDWASKQSWSNGDVVMYGGSYNGFTQWAAAKKMHPALKAMAPYAAASLITGLPYENNILLTGNYPWAFHVTNNKTMDNSVYSDWQSSENLQKTLFESGRAIKDIDKIDGKANPWFQKWLEHPSFDSYYQKMVPYQTDYTDINIPVLSVTGYFDGGQISSLDYLKRHYKYNKNANHSLLIGPYGHISAQRKPRSHYSNYQLDEVALEKDTDEVVFAWFDHLLFNKEQPKLVQDKVNYQLMGSNTWRHSKSLDELNKQSIAFYLASSVDDDGHFTLLTSPEKQSTFVSQTVDMTNRTTEHNRAPWPIIQKKLNEPNGIVYITEAFESTQELAGAITGTFEISVNKKDVDIGYNFYEIDKDGEVFHFNTYRSRASFANDMSKRKLLIPNKKTSIPIINARMTAKLINKGSRLVIVLNINKNVDAQVNLGSGKYVNEETLKDAGEPLKIKWFNDSKINIPLKPWTGD</sequence>
<dbReference type="OrthoDB" id="9806163at2"/>
<dbReference type="RefSeq" id="WP_052093419.1">
    <property type="nucleotide sequence ID" value="NZ_JQEC01000004.1"/>
</dbReference>
<dbReference type="InterPro" id="IPR008979">
    <property type="entry name" value="Galactose-bd-like_sf"/>
</dbReference>
<feature type="domain" description="Xaa-Pro dipeptidyl-peptidase-like" evidence="2">
    <location>
        <begin position="251"/>
        <end position="511"/>
    </location>
</feature>
<evidence type="ECO:0000313" key="4">
    <source>
        <dbReference type="EMBL" id="KGJ96860.1"/>
    </source>
</evidence>
<dbReference type="InterPro" id="IPR029058">
    <property type="entry name" value="AB_hydrolase_fold"/>
</dbReference>
<gene>
    <name evidence="4" type="ORF">GAB14E_1328</name>
</gene>
<evidence type="ECO:0000259" key="3">
    <source>
        <dbReference type="Pfam" id="PF08530"/>
    </source>
</evidence>